<evidence type="ECO:0000313" key="6">
    <source>
        <dbReference type="Proteomes" id="UP001162131"/>
    </source>
</evidence>
<feature type="transmembrane region" description="Helical" evidence="2">
    <location>
        <begin position="373"/>
        <end position="392"/>
    </location>
</feature>
<feature type="domain" description="CSC1/OSCA1-like cytosolic" evidence="4">
    <location>
        <begin position="178"/>
        <end position="360"/>
    </location>
</feature>
<keyword evidence="1" id="KW-0175">Coiled coil</keyword>
<proteinExistence type="predicted"/>
<dbReference type="EMBL" id="CAJZBQ010000058">
    <property type="protein sequence ID" value="CAG9334203.1"/>
    <property type="molecule type" value="Genomic_DNA"/>
</dbReference>
<dbReference type="InterPro" id="IPR027815">
    <property type="entry name" value="CSC1/OSCA1-like_cyt"/>
</dbReference>
<dbReference type="Pfam" id="PF14703">
    <property type="entry name" value="PHM7_cyt"/>
    <property type="match status" value="1"/>
</dbReference>
<sequence length="820" mass="94210">MEQQLFEVESRFIASEEKADLKIAEIHQKATKARDIKSYVVDESSELCPCCSMPADAPLFSICCSAEDLGDLGVGISLYYFFVQRIMLWFLWSFLFAGIFAIYTNSEAGNAGDWGRGTHSWYIASSLGGYGKSENPTVVQGILHAANCGFLIIFYYWLIVGLSKLSRNVDKDNITPADFTIWVQNLNKNFIDRDLKAFLEERCRNFGIPGNIYSISIAYDIGRYVSNTKQQDKLKGELIYIRDYQKKNKGKYPKKFSICCYSKKYPAEGRIQAQIDELDRRIKNYEEKTEERYHQTQFAFVTFTRQENSKEFLQFWPNGFWSNFSNFLSSICMNTNNVLFNGRFLKIEKAPEPSDIIWENLNATACQKHTKRAVTFILTTFLLAGSFLLVFLTKKAQRDQYSSYEDKSEDKRTYSELFQVRFFSFGLSVCIVLINRAIAIIVRIFTADEKHYTWSTYNKSVTNKLVLALVLNTVGIIIWINSESKKDLFLPYGLVNDILFLLLTDAIVSPLTYIFSPLYLYKVYLRRKIRNQAKKGIIGLTQIEANKIWENPQVDMAQRYSNILKTLLVCFIFAPLFPLGLAIGLGSVIIEYWTDKIILLRRHSRPRTYGDAMSKNMLNWIPILILAYATSNCIFQYIMYKENLYFPLGGLCACLVIFLAPCKCFLKKLNTTYIPIQDGENDNYEDSAINFNEDYLRNNPLTAKEGWSEWLNLVERKRGKEEKEKLAEVLAPKLNSTNMLRNYASQQAEIEAGERHIASRPNILNTLWSSANSREKLNSLLVGSKNREISNQVTNFVEGVSAQISSLFVGSGRDKSNSHF</sequence>
<feature type="transmembrane region" description="Helical" evidence="2">
    <location>
        <begin position="644"/>
        <end position="661"/>
    </location>
</feature>
<reference evidence="5" key="1">
    <citation type="submission" date="2021-09" db="EMBL/GenBank/DDBJ databases">
        <authorList>
            <consortium name="AG Swart"/>
            <person name="Singh M."/>
            <person name="Singh A."/>
            <person name="Seah K."/>
            <person name="Emmerich C."/>
        </authorList>
    </citation>
    <scope>NUCLEOTIDE SEQUENCE</scope>
    <source>
        <strain evidence="5">ATCC30299</strain>
    </source>
</reference>
<dbReference type="Pfam" id="PF04547">
    <property type="entry name" value="Anoctamin"/>
    <property type="match status" value="1"/>
</dbReference>
<evidence type="ECO:0000259" key="4">
    <source>
        <dbReference type="Pfam" id="PF14703"/>
    </source>
</evidence>
<feature type="transmembrane region" description="Helical" evidence="2">
    <location>
        <begin position="498"/>
        <end position="521"/>
    </location>
</feature>
<feature type="coiled-coil region" evidence="1">
    <location>
        <begin position="268"/>
        <end position="295"/>
    </location>
</feature>
<dbReference type="PANTHER" id="PTHR13018:SF83">
    <property type="entry name" value="RRM DOMAIN-CONTAINING PROTEIN"/>
    <property type="match status" value="1"/>
</dbReference>
<keyword evidence="2" id="KW-0812">Transmembrane</keyword>
<feature type="transmembrane region" description="Helical" evidence="2">
    <location>
        <begin position="465"/>
        <end position="482"/>
    </location>
</feature>
<feature type="transmembrane region" description="Helical" evidence="2">
    <location>
        <begin position="566"/>
        <end position="590"/>
    </location>
</feature>
<gene>
    <name evidence="5" type="ORF">BSTOLATCC_MIC60823</name>
</gene>
<dbReference type="Proteomes" id="UP001162131">
    <property type="component" value="Unassembled WGS sequence"/>
</dbReference>
<evidence type="ECO:0000256" key="1">
    <source>
        <dbReference type="SAM" id="Coils"/>
    </source>
</evidence>
<evidence type="ECO:0008006" key="7">
    <source>
        <dbReference type="Google" id="ProtNLM"/>
    </source>
</evidence>
<feature type="transmembrane region" description="Helical" evidence="2">
    <location>
        <begin position="138"/>
        <end position="158"/>
    </location>
</feature>
<accession>A0AAU9K589</accession>
<feature type="transmembrane region" description="Helical" evidence="2">
    <location>
        <begin position="617"/>
        <end position="637"/>
    </location>
</feature>
<name>A0AAU9K589_9CILI</name>
<feature type="transmembrane region" description="Helical" evidence="2">
    <location>
        <begin position="422"/>
        <end position="445"/>
    </location>
</feature>
<dbReference type="PANTHER" id="PTHR13018">
    <property type="entry name" value="PROBABLE MEMBRANE PROTEIN DUF221-RELATED"/>
    <property type="match status" value="1"/>
</dbReference>
<evidence type="ECO:0000256" key="2">
    <source>
        <dbReference type="SAM" id="Phobius"/>
    </source>
</evidence>
<dbReference type="GO" id="GO:0005227">
    <property type="term" value="F:calcium-activated cation channel activity"/>
    <property type="evidence" value="ECO:0007669"/>
    <property type="project" value="InterPro"/>
</dbReference>
<keyword evidence="2" id="KW-1133">Transmembrane helix</keyword>
<dbReference type="InterPro" id="IPR045122">
    <property type="entry name" value="Csc1-like"/>
</dbReference>
<keyword evidence="6" id="KW-1185">Reference proteome</keyword>
<keyword evidence="2" id="KW-0472">Membrane</keyword>
<feature type="domain" description="Anoctamin transmembrane" evidence="3">
    <location>
        <begin position="369"/>
        <end position="611"/>
    </location>
</feature>
<dbReference type="GO" id="GO:0005886">
    <property type="term" value="C:plasma membrane"/>
    <property type="evidence" value="ECO:0007669"/>
    <property type="project" value="TreeGrafter"/>
</dbReference>
<evidence type="ECO:0000313" key="5">
    <source>
        <dbReference type="EMBL" id="CAG9334203.1"/>
    </source>
</evidence>
<dbReference type="AlphaFoldDB" id="A0AAU9K589"/>
<dbReference type="InterPro" id="IPR049452">
    <property type="entry name" value="Anoctamin_TM"/>
</dbReference>
<organism evidence="5 6">
    <name type="scientific">Blepharisma stoltei</name>
    <dbReference type="NCBI Taxonomy" id="1481888"/>
    <lineage>
        <taxon>Eukaryota</taxon>
        <taxon>Sar</taxon>
        <taxon>Alveolata</taxon>
        <taxon>Ciliophora</taxon>
        <taxon>Postciliodesmatophora</taxon>
        <taxon>Heterotrichea</taxon>
        <taxon>Heterotrichida</taxon>
        <taxon>Blepharismidae</taxon>
        <taxon>Blepharisma</taxon>
    </lineage>
</organism>
<protein>
    <recommendedName>
        <fullName evidence="7">CSC1/OSCA1-like cytosolic domain-containing protein</fullName>
    </recommendedName>
</protein>
<evidence type="ECO:0000259" key="3">
    <source>
        <dbReference type="Pfam" id="PF04547"/>
    </source>
</evidence>
<feature type="transmembrane region" description="Helical" evidence="2">
    <location>
        <begin position="86"/>
        <end position="104"/>
    </location>
</feature>
<comment type="caution">
    <text evidence="5">The sequence shown here is derived from an EMBL/GenBank/DDBJ whole genome shotgun (WGS) entry which is preliminary data.</text>
</comment>